<organism evidence="2 3">
    <name type="scientific">Chlorella ohadii</name>
    <dbReference type="NCBI Taxonomy" id="2649997"/>
    <lineage>
        <taxon>Eukaryota</taxon>
        <taxon>Viridiplantae</taxon>
        <taxon>Chlorophyta</taxon>
        <taxon>core chlorophytes</taxon>
        <taxon>Trebouxiophyceae</taxon>
        <taxon>Chlorellales</taxon>
        <taxon>Chlorellaceae</taxon>
        <taxon>Chlorella clade</taxon>
        <taxon>Chlorella</taxon>
    </lineage>
</organism>
<proteinExistence type="predicted"/>
<evidence type="ECO:0000313" key="2">
    <source>
        <dbReference type="EMBL" id="KAI7841711.1"/>
    </source>
</evidence>
<keyword evidence="1" id="KW-0812">Transmembrane</keyword>
<protein>
    <submittedName>
        <fullName evidence="2">Uncharacterized protein</fullName>
    </submittedName>
</protein>
<sequence length="117" mass="13115">MPQFVATPFDEKEAFQRLENERFAGSDVLGFRTASRMLLLLLLLRTSAVEGLHGLAATAALHSLVLEVLAFVASRYPGLYAPRRRWLITLAIAHLSATIHLLSEQLLVNATWLAYRR</sequence>
<keyword evidence="1" id="KW-0472">Membrane</keyword>
<dbReference type="AlphaFoldDB" id="A0AAD5DSY6"/>
<reference evidence="2" key="1">
    <citation type="submission" date="2020-11" db="EMBL/GenBank/DDBJ databases">
        <title>Chlorella ohadii genome sequencing and assembly.</title>
        <authorList>
            <person name="Murik O."/>
            <person name="Treves H."/>
            <person name="Kedem I."/>
            <person name="Shotland Y."/>
            <person name="Kaplan A."/>
        </authorList>
    </citation>
    <scope>NUCLEOTIDE SEQUENCE</scope>
    <source>
        <strain evidence="2">1</strain>
    </source>
</reference>
<accession>A0AAD5DSY6</accession>
<feature type="transmembrane region" description="Helical" evidence="1">
    <location>
        <begin position="86"/>
        <end position="103"/>
    </location>
</feature>
<feature type="transmembrane region" description="Helical" evidence="1">
    <location>
        <begin position="52"/>
        <end position="74"/>
    </location>
</feature>
<evidence type="ECO:0000313" key="3">
    <source>
        <dbReference type="Proteomes" id="UP001205105"/>
    </source>
</evidence>
<evidence type="ECO:0000256" key="1">
    <source>
        <dbReference type="SAM" id="Phobius"/>
    </source>
</evidence>
<dbReference type="Proteomes" id="UP001205105">
    <property type="component" value="Unassembled WGS sequence"/>
</dbReference>
<comment type="caution">
    <text evidence="2">The sequence shown here is derived from an EMBL/GenBank/DDBJ whole genome shotgun (WGS) entry which is preliminary data.</text>
</comment>
<dbReference type="EMBL" id="JADXDR010000060">
    <property type="protein sequence ID" value="KAI7841711.1"/>
    <property type="molecule type" value="Genomic_DNA"/>
</dbReference>
<keyword evidence="3" id="KW-1185">Reference proteome</keyword>
<gene>
    <name evidence="2" type="ORF">COHA_004578</name>
</gene>
<name>A0AAD5DSY6_9CHLO</name>
<keyword evidence="1" id="KW-1133">Transmembrane helix</keyword>